<protein>
    <submittedName>
        <fullName evidence="2">Plasmid stability protein</fullName>
    </submittedName>
</protein>
<dbReference type="InterPro" id="IPR053853">
    <property type="entry name" value="FitA-like_RHH"/>
</dbReference>
<dbReference type="Proteomes" id="UP000585272">
    <property type="component" value="Unassembled WGS sequence"/>
</dbReference>
<keyword evidence="3" id="KW-1185">Reference proteome</keyword>
<dbReference type="InterPro" id="IPR010985">
    <property type="entry name" value="Ribbon_hlx_hlx"/>
</dbReference>
<dbReference type="RefSeq" id="WP_183344889.1">
    <property type="nucleotide sequence ID" value="NZ_JACHNU010000008.1"/>
</dbReference>
<reference evidence="2 3" key="1">
    <citation type="submission" date="2020-08" db="EMBL/GenBank/DDBJ databases">
        <title>Genomic Encyclopedia of Archaeal and Bacterial Type Strains, Phase II (KMG-II): from individual species to whole genera.</title>
        <authorList>
            <person name="Goeker M."/>
        </authorList>
    </citation>
    <scope>NUCLEOTIDE SEQUENCE [LARGE SCALE GENOMIC DNA]</scope>
    <source>
        <strain evidence="2 3">DSM 23288</strain>
    </source>
</reference>
<sequence>MGTLVQIRDVPEDVHRKLKSRAAAKGVSLSEYVRTMMERDVSRPTPDELAERIAARGAVELDEPSEIAVRRLRDEGE</sequence>
<evidence type="ECO:0000313" key="3">
    <source>
        <dbReference type="Proteomes" id="UP000585272"/>
    </source>
</evidence>
<feature type="domain" description="Antitoxin FitA-like ribbon-helix-helix" evidence="1">
    <location>
        <begin position="6"/>
        <end position="39"/>
    </location>
</feature>
<comment type="caution">
    <text evidence="2">The sequence shown here is derived from an EMBL/GenBank/DDBJ whole genome shotgun (WGS) entry which is preliminary data.</text>
</comment>
<dbReference type="InterPro" id="IPR013321">
    <property type="entry name" value="Arc_rbn_hlx_hlx"/>
</dbReference>
<dbReference type="AlphaFoldDB" id="A0A840IIR5"/>
<proteinExistence type="predicted"/>
<organism evidence="2 3">
    <name type="scientific">Conexibacter arvalis</name>
    <dbReference type="NCBI Taxonomy" id="912552"/>
    <lineage>
        <taxon>Bacteria</taxon>
        <taxon>Bacillati</taxon>
        <taxon>Actinomycetota</taxon>
        <taxon>Thermoleophilia</taxon>
        <taxon>Solirubrobacterales</taxon>
        <taxon>Conexibacteraceae</taxon>
        <taxon>Conexibacter</taxon>
    </lineage>
</organism>
<name>A0A840IIR5_9ACTN</name>
<evidence type="ECO:0000259" key="1">
    <source>
        <dbReference type="Pfam" id="PF22513"/>
    </source>
</evidence>
<evidence type="ECO:0000313" key="2">
    <source>
        <dbReference type="EMBL" id="MBB4664656.1"/>
    </source>
</evidence>
<dbReference type="EMBL" id="JACHNU010000008">
    <property type="protein sequence ID" value="MBB4664656.1"/>
    <property type="molecule type" value="Genomic_DNA"/>
</dbReference>
<gene>
    <name evidence="2" type="ORF">BDZ31_004271</name>
</gene>
<dbReference type="Gene3D" id="1.10.1220.10">
    <property type="entry name" value="Met repressor-like"/>
    <property type="match status" value="1"/>
</dbReference>
<dbReference type="SUPFAM" id="SSF47598">
    <property type="entry name" value="Ribbon-helix-helix"/>
    <property type="match status" value="1"/>
</dbReference>
<dbReference type="GO" id="GO:0006355">
    <property type="term" value="P:regulation of DNA-templated transcription"/>
    <property type="evidence" value="ECO:0007669"/>
    <property type="project" value="InterPro"/>
</dbReference>
<dbReference type="Pfam" id="PF22513">
    <property type="entry name" value="FitA-like_RHH"/>
    <property type="match status" value="1"/>
</dbReference>
<accession>A0A840IIR5</accession>